<evidence type="ECO:0000313" key="2">
    <source>
        <dbReference type="EMBL" id="CDY65602.1"/>
    </source>
</evidence>
<gene>
    <name evidence="2" type="primary">BnaA07g36150D</name>
    <name evidence="2" type="ORF">GSBRNA2T00046900001</name>
</gene>
<sequence length="67" mass="7385">MASKITFLLLFALVVACATMMSVPTVEATYCLDSKDCPDVRCKIGEIERCRQNHCTCVPQFMVSHAG</sequence>
<dbReference type="AlphaFoldDB" id="A0A078JJS0"/>
<dbReference type="Proteomes" id="UP000028999">
    <property type="component" value="Unassembled WGS sequence"/>
</dbReference>
<keyword evidence="3" id="KW-1185">Reference proteome</keyword>
<dbReference type="PaxDb" id="3708-A0A078JJS0"/>
<feature type="signal peptide" evidence="1">
    <location>
        <begin position="1"/>
        <end position="28"/>
    </location>
</feature>
<dbReference type="Gramene" id="CDY65602">
    <property type="protein sequence ID" value="CDY65602"/>
    <property type="gene ID" value="GSBRNA2T00046900001"/>
</dbReference>
<accession>A0A078JJS0</accession>
<name>A0A078JJS0_BRANA</name>
<dbReference type="PROSITE" id="PS51257">
    <property type="entry name" value="PROKAR_LIPOPROTEIN"/>
    <property type="match status" value="1"/>
</dbReference>
<dbReference type="EMBL" id="LK034856">
    <property type="protein sequence ID" value="CDY65602.1"/>
    <property type="molecule type" value="Genomic_DNA"/>
</dbReference>
<reference evidence="2 3" key="1">
    <citation type="journal article" date="2014" name="Science">
        <title>Plant genetics. Early allopolyploid evolution in the post-Neolithic Brassica napus oilseed genome.</title>
        <authorList>
            <person name="Chalhoub B."/>
            <person name="Denoeud F."/>
            <person name="Liu S."/>
            <person name="Parkin I.A."/>
            <person name="Tang H."/>
            <person name="Wang X."/>
            <person name="Chiquet J."/>
            <person name="Belcram H."/>
            <person name="Tong C."/>
            <person name="Samans B."/>
            <person name="Correa M."/>
            <person name="Da Silva C."/>
            <person name="Just J."/>
            <person name="Falentin C."/>
            <person name="Koh C.S."/>
            <person name="Le Clainche I."/>
            <person name="Bernard M."/>
            <person name="Bento P."/>
            <person name="Noel B."/>
            <person name="Labadie K."/>
            <person name="Alberti A."/>
            <person name="Charles M."/>
            <person name="Arnaud D."/>
            <person name="Guo H."/>
            <person name="Daviaud C."/>
            <person name="Alamery S."/>
            <person name="Jabbari K."/>
            <person name="Zhao M."/>
            <person name="Edger P.P."/>
            <person name="Chelaifa H."/>
            <person name="Tack D."/>
            <person name="Lassalle G."/>
            <person name="Mestiri I."/>
            <person name="Schnel N."/>
            <person name="Le Paslier M.C."/>
            <person name="Fan G."/>
            <person name="Renault V."/>
            <person name="Bayer P.E."/>
            <person name="Golicz A.A."/>
            <person name="Manoli S."/>
            <person name="Lee T.H."/>
            <person name="Thi V.H."/>
            <person name="Chalabi S."/>
            <person name="Hu Q."/>
            <person name="Fan C."/>
            <person name="Tollenaere R."/>
            <person name="Lu Y."/>
            <person name="Battail C."/>
            <person name="Shen J."/>
            <person name="Sidebottom C.H."/>
            <person name="Wang X."/>
            <person name="Canaguier A."/>
            <person name="Chauveau A."/>
            <person name="Berard A."/>
            <person name="Deniot G."/>
            <person name="Guan M."/>
            <person name="Liu Z."/>
            <person name="Sun F."/>
            <person name="Lim Y.P."/>
            <person name="Lyons E."/>
            <person name="Town C.D."/>
            <person name="Bancroft I."/>
            <person name="Wang X."/>
            <person name="Meng J."/>
            <person name="Ma J."/>
            <person name="Pires J.C."/>
            <person name="King G.J."/>
            <person name="Brunel D."/>
            <person name="Delourme R."/>
            <person name="Renard M."/>
            <person name="Aury J.M."/>
            <person name="Adams K.L."/>
            <person name="Batley J."/>
            <person name="Snowdon R.J."/>
            <person name="Tost J."/>
            <person name="Edwards D."/>
            <person name="Zhou Y."/>
            <person name="Hua W."/>
            <person name="Sharpe A.G."/>
            <person name="Paterson A.H."/>
            <person name="Guan C."/>
            <person name="Wincker P."/>
        </authorList>
    </citation>
    <scope>NUCLEOTIDE SEQUENCE [LARGE SCALE GENOMIC DNA]</scope>
    <source>
        <strain evidence="3">cv. Darmor-bzh</strain>
    </source>
</reference>
<evidence type="ECO:0000256" key="1">
    <source>
        <dbReference type="SAM" id="SignalP"/>
    </source>
</evidence>
<proteinExistence type="predicted"/>
<keyword evidence="1" id="KW-0732">Signal</keyword>
<protein>
    <submittedName>
        <fullName evidence="2">BnaA07g36150D protein</fullName>
    </submittedName>
</protein>
<organism evidence="2 3">
    <name type="scientific">Brassica napus</name>
    <name type="common">Rape</name>
    <dbReference type="NCBI Taxonomy" id="3708"/>
    <lineage>
        <taxon>Eukaryota</taxon>
        <taxon>Viridiplantae</taxon>
        <taxon>Streptophyta</taxon>
        <taxon>Embryophyta</taxon>
        <taxon>Tracheophyta</taxon>
        <taxon>Spermatophyta</taxon>
        <taxon>Magnoliopsida</taxon>
        <taxon>eudicotyledons</taxon>
        <taxon>Gunneridae</taxon>
        <taxon>Pentapetalae</taxon>
        <taxon>rosids</taxon>
        <taxon>malvids</taxon>
        <taxon>Brassicales</taxon>
        <taxon>Brassicaceae</taxon>
        <taxon>Brassiceae</taxon>
        <taxon>Brassica</taxon>
    </lineage>
</organism>
<feature type="chain" id="PRO_5044540057" evidence="1">
    <location>
        <begin position="29"/>
        <end position="67"/>
    </location>
</feature>
<evidence type="ECO:0000313" key="3">
    <source>
        <dbReference type="Proteomes" id="UP000028999"/>
    </source>
</evidence>